<dbReference type="EC" id="2.7.13.3" evidence="3"/>
<evidence type="ECO:0000313" key="11">
    <source>
        <dbReference type="Proteomes" id="UP000655044"/>
    </source>
</evidence>
<proteinExistence type="predicted"/>
<dbReference type="Pfam" id="PF00512">
    <property type="entry name" value="HisKA"/>
    <property type="match status" value="1"/>
</dbReference>
<dbReference type="GO" id="GO:0000155">
    <property type="term" value="F:phosphorelay sensor kinase activity"/>
    <property type="evidence" value="ECO:0007669"/>
    <property type="project" value="InterPro"/>
</dbReference>
<dbReference type="SMART" id="SM00331">
    <property type="entry name" value="PP2C_SIG"/>
    <property type="match status" value="1"/>
</dbReference>
<dbReference type="FunFam" id="1.10.287.130:FF:000001">
    <property type="entry name" value="Two-component sensor histidine kinase"/>
    <property type="match status" value="1"/>
</dbReference>
<evidence type="ECO:0000259" key="9">
    <source>
        <dbReference type="PROSITE" id="PS50109"/>
    </source>
</evidence>
<dbReference type="OrthoDB" id="4935951at2"/>
<dbReference type="SUPFAM" id="SSF81606">
    <property type="entry name" value="PP2C-like"/>
    <property type="match status" value="1"/>
</dbReference>
<dbReference type="PANTHER" id="PTHR43156:SF2">
    <property type="entry name" value="STAGE II SPORULATION PROTEIN E"/>
    <property type="match status" value="1"/>
</dbReference>
<dbReference type="InterPro" id="IPR036890">
    <property type="entry name" value="HATPase_C_sf"/>
</dbReference>
<evidence type="ECO:0000313" key="10">
    <source>
        <dbReference type="EMBL" id="GIH82096.1"/>
    </source>
</evidence>
<dbReference type="Pfam" id="PF07228">
    <property type="entry name" value="SpoIIE"/>
    <property type="match status" value="1"/>
</dbReference>
<dbReference type="EMBL" id="BOOI01000002">
    <property type="protein sequence ID" value="GIH82096.1"/>
    <property type="molecule type" value="Genomic_DNA"/>
</dbReference>
<accession>A0A8J3WBP7</accession>
<gene>
    <name evidence="10" type="ORF">Pro02_05040</name>
</gene>
<dbReference type="InterPro" id="IPR001932">
    <property type="entry name" value="PPM-type_phosphatase-like_dom"/>
</dbReference>
<dbReference type="PANTHER" id="PTHR43156">
    <property type="entry name" value="STAGE II SPORULATION PROTEIN E-RELATED"/>
    <property type="match status" value="1"/>
</dbReference>
<dbReference type="SUPFAM" id="SSF55874">
    <property type="entry name" value="ATPase domain of HSP90 chaperone/DNA topoisomerase II/histidine kinase"/>
    <property type="match status" value="1"/>
</dbReference>
<dbReference type="InterPro" id="IPR052016">
    <property type="entry name" value="Bact_Sigma-Reg"/>
</dbReference>
<evidence type="ECO:0000256" key="8">
    <source>
        <dbReference type="ARBA" id="ARBA00023012"/>
    </source>
</evidence>
<organism evidence="10 11">
    <name type="scientific">Planobispora rosea</name>
    <dbReference type="NCBI Taxonomy" id="35762"/>
    <lineage>
        <taxon>Bacteria</taxon>
        <taxon>Bacillati</taxon>
        <taxon>Actinomycetota</taxon>
        <taxon>Actinomycetes</taxon>
        <taxon>Streptosporangiales</taxon>
        <taxon>Streptosporangiaceae</taxon>
        <taxon>Planobispora</taxon>
    </lineage>
</organism>
<keyword evidence="11" id="KW-1185">Reference proteome</keyword>
<dbReference type="InterPro" id="IPR036457">
    <property type="entry name" value="PPM-type-like_dom_sf"/>
</dbReference>
<dbReference type="InterPro" id="IPR003661">
    <property type="entry name" value="HisK_dim/P_dom"/>
</dbReference>
<evidence type="ECO:0000256" key="1">
    <source>
        <dbReference type="ARBA" id="ARBA00000085"/>
    </source>
</evidence>
<dbReference type="GO" id="GO:0005886">
    <property type="term" value="C:plasma membrane"/>
    <property type="evidence" value="ECO:0007669"/>
    <property type="project" value="UniProtKB-SubCell"/>
</dbReference>
<dbReference type="AlphaFoldDB" id="A0A8J3WBP7"/>
<dbReference type="PROSITE" id="PS50109">
    <property type="entry name" value="HIS_KIN"/>
    <property type="match status" value="1"/>
</dbReference>
<comment type="caution">
    <text evidence="10">The sequence shown here is derived from an EMBL/GenBank/DDBJ whole genome shotgun (WGS) entry which is preliminary data.</text>
</comment>
<comment type="subcellular location">
    <subcellularLocation>
        <location evidence="2">Cell membrane</location>
    </subcellularLocation>
</comment>
<dbReference type="Gene3D" id="3.60.40.10">
    <property type="entry name" value="PPM-type phosphatase domain"/>
    <property type="match status" value="1"/>
</dbReference>
<comment type="catalytic activity">
    <reaction evidence="1">
        <text>ATP + protein L-histidine = ADP + protein N-phospho-L-histidine.</text>
        <dbReference type="EC" id="2.7.13.3"/>
    </reaction>
</comment>
<dbReference type="InterPro" id="IPR005467">
    <property type="entry name" value="His_kinase_dom"/>
</dbReference>
<keyword evidence="4" id="KW-0597">Phosphoprotein</keyword>
<feature type="domain" description="Histidine kinase" evidence="9">
    <location>
        <begin position="48"/>
        <end position="168"/>
    </location>
</feature>
<dbReference type="SUPFAM" id="SSF47384">
    <property type="entry name" value="Homodimeric domain of signal transducing histidine kinase"/>
    <property type="match status" value="1"/>
</dbReference>
<dbReference type="InterPro" id="IPR036097">
    <property type="entry name" value="HisK_dim/P_sf"/>
</dbReference>
<evidence type="ECO:0000256" key="7">
    <source>
        <dbReference type="ARBA" id="ARBA00022801"/>
    </source>
</evidence>
<dbReference type="CDD" id="cd00082">
    <property type="entry name" value="HisKA"/>
    <property type="match status" value="1"/>
</dbReference>
<keyword evidence="7" id="KW-0378">Hydrolase</keyword>
<dbReference type="Gene3D" id="1.10.287.130">
    <property type="match status" value="1"/>
</dbReference>
<name>A0A8J3WBP7_PLARO</name>
<evidence type="ECO:0000256" key="5">
    <source>
        <dbReference type="ARBA" id="ARBA00022679"/>
    </source>
</evidence>
<reference evidence="10" key="1">
    <citation type="submission" date="2021-01" db="EMBL/GenBank/DDBJ databases">
        <title>Whole genome shotgun sequence of Planobispora rosea NBRC 15558.</title>
        <authorList>
            <person name="Komaki H."/>
            <person name="Tamura T."/>
        </authorList>
    </citation>
    <scope>NUCLEOTIDE SEQUENCE</scope>
    <source>
        <strain evidence="10">NBRC 15558</strain>
    </source>
</reference>
<dbReference type="Proteomes" id="UP000655044">
    <property type="component" value="Unassembled WGS sequence"/>
</dbReference>
<sequence>MTDGPMPPDQATRLAADVLRLRHYDRRFGQVTQQLHETEELKHQFLRTVNHELRTPLTAISSYLELLQDGDLDPATGHEFLSMIERNSDRIRELIDGLLLLASLTTRTVTFEPGPVDVAALVREVVIESLGKAWDASVMLTAHAKTEVSAWADARRLHQVLSQVLDNAGDTLHLSIFDAMGHDTAAGLTATIAMGACRNNRRQGADLLAVTEAIDAAIAEQFGGTRFATGILADLDIRTGALRWVNRGHHPPLVLRGGHVVASLEAEPDPPMSLGMGACTESSHYQLQPGDRLLFYTDGVIEAKSPDGHEFGLERFADFIIRREADGMPAPETLRRLIQTLLDHQHDHLDDDATVLRVEWQTQRHHRLLT</sequence>
<protein>
    <recommendedName>
        <fullName evidence="3">histidine kinase</fullName>
        <ecNumber evidence="3">2.7.13.3</ecNumber>
    </recommendedName>
</protein>
<dbReference type="SMART" id="SM00388">
    <property type="entry name" value="HisKA"/>
    <property type="match status" value="1"/>
</dbReference>
<evidence type="ECO:0000256" key="6">
    <source>
        <dbReference type="ARBA" id="ARBA00022777"/>
    </source>
</evidence>
<evidence type="ECO:0000256" key="2">
    <source>
        <dbReference type="ARBA" id="ARBA00004236"/>
    </source>
</evidence>
<evidence type="ECO:0000256" key="3">
    <source>
        <dbReference type="ARBA" id="ARBA00012438"/>
    </source>
</evidence>
<evidence type="ECO:0000256" key="4">
    <source>
        <dbReference type="ARBA" id="ARBA00022553"/>
    </source>
</evidence>
<keyword evidence="5" id="KW-0808">Transferase</keyword>
<keyword evidence="8" id="KW-0902">Two-component regulatory system</keyword>
<dbReference type="GO" id="GO:0016791">
    <property type="term" value="F:phosphatase activity"/>
    <property type="evidence" value="ECO:0007669"/>
    <property type="project" value="TreeGrafter"/>
</dbReference>
<keyword evidence="6" id="KW-0418">Kinase</keyword>